<dbReference type="OrthoDB" id="160825at2"/>
<accession>A0A0L6CJF6</accession>
<dbReference type="GO" id="GO:0016987">
    <property type="term" value="F:sigma factor activity"/>
    <property type="evidence" value="ECO:0007669"/>
    <property type="project" value="UniProtKB-KW"/>
</dbReference>
<evidence type="ECO:0000313" key="8">
    <source>
        <dbReference type="EMBL" id="KNX37926.1"/>
    </source>
</evidence>
<gene>
    <name evidence="8" type="ORF">VV01_13425</name>
</gene>
<dbReference type="InterPro" id="IPR007630">
    <property type="entry name" value="RNA_pol_sigma70_r4"/>
</dbReference>
<dbReference type="InterPro" id="IPR013325">
    <property type="entry name" value="RNA_pol_sigma_r2"/>
</dbReference>
<organism evidence="8 9">
    <name type="scientific">Luteipulveratus halotolerans</name>
    <dbReference type="NCBI Taxonomy" id="1631356"/>
    <lineage>
        <taxon>Bacteria</taxon>
        <taxon>Bacillati</taxon>
        <taxon>Actinomycetota</taxon>
        <taxon>Actinomycetes</taxon>
        <taxon>Micrococcales</taxon>
        <taxon>Dermacoccaceae</taxon>
        <taxon>Luteipulveratus</taxon>
    </lineage>
</organism>
<keyword evidence="9" id="KW-1185">Reference proteome</keyword>
<feature type="domain" description="RNA polymerase sigma-70 region 2" evidence="6">
    <location>
        <begin position="43"/>
        <end position="106"/>
    </location>
</feature>
<dbReference type="Proteomes" id="UP000037397">
    <property type="component" value="Unassembled WGS sequence"/>
</dbReference>
<keyword evidence="5" id="KW-0804">Transcription</keyword>
<keyword evidence="3" id="KW-0731">Sigma factor</keyword>
<evidence type="ECO:0000313" key="9">
    <source>
        <dbReference type="Proteomes" id="UP000037397"/>
    </source>
</evidence>
<proteinExistence type="inferred from homology"/>
<comment type="caution">
    <text evidence="8">The sequence shown here is derived from an EMBL/GenBank/DDBJ whole genome shotgun (WGS) entry which is preliminary data.</text>
</comment>
<evidence type="ECO:0000256" key="5">
    <source>
        <dbReference type="ARBA" id="ARBA00023163"/>
    </source>
</evidence>
<dbReference type="EMBL" id="LAIR01000002">
    <property type="protein sequence ID" value="KNX37926.1"/>
    <property type="molecule type" value="Genomic_DNA"/>
</dbReference>
<keyword evidence="2" id="KW-0805">Transcription regulation</keyword>
<dbReference type="Pfam" id="PF04542">
    <property type="entry name" value="Sigma70_r2"/>
    <property type="match status" value="1"/>
</dbReference>
<dbReference type="NCBIfam" id="NF007230">
    <property type="entry name" value="PRK09648.1"/>
    <property type="match status" value="1"/>
</dbReference>
<dbReference type="InterPro" id="IPR036388">
    <property type="entry name" value="WH-like_DNA-bd_sf"/>
</dbReference>
<dbReference type="AlphaFoldDB" id="A0A0L6CJF6"/>
<feature type="domain" description="RNA polymerase sigma-70 region 4" evidence="7">
    <location>
        <begin position="146"/>
        <end position="194"/>
    </location>
</feature>
<dbReference type="STRING" id="1631356.VV01_13425"/>
<evidence type="ECO:0000256" key="4">
    <source>
        <dbReference type="ARBA" id="ARBA00023125"/>
    </source>
</evidence>
<dbReference type="Gene3D" id="1.10.1740.10">
    <property type="match status" value="1"/>
</dbReference>
<dbReference type="Gene3D" id="1.10.10.10">
    <property type="entry name" value="Winged helix-like DNA-binding domain superfamily/Winged helix DNA-binding domain"/>
    <property type="match status" value="1"/>
</dbReference>
<dbReference type="NCBIfam" id="TIGR02937">
    <property type="entry name" value="sigma70-ECF"/>
    <property type="match status" value="1"/>
</dbReference>
<dbReference type="GO" id="GO:0006352">
    <property type="term" value="P:DNA-templated transcription initiation"/>
    <property type="evidence" value="ECO:0007669"/>
    <property type="project" value="InterPro"/>
</dbReference>
<dbReference type="SUPFAM" id="SSF88946">
    <property type="entry name" value="Sigma2 domain of RNA polymerase sigma factors"/>
    <property type="match status" value="1"/>
</dbReference>
<dbReference type="GO" id="GO:0003677">
    <property type="term" value="F:DNA binding"/>
    <property type="evidence" value="ECO:0007669"/>
    <property type="project" value="UniProtKB-KW"/>
</dbReference>
<keyword evidence="4" id="KW-0238">DNA-binding</keyword>
<evidence type="ECO:0000256" key="1">
    <source>
        <dbReference type="ARBA" id="ARBA00010641"/>
    </source>
</evidence>
<sequence length="205" mass="21794">MSSRVTLYQSQAIDGQIAQVPLGDLAAAAREGDQAATDQLMGAVHQLAVRYARARLGAFAGAADAAQDAAQEVCVAVLTALPRYADRGVPFEAFVYRIASHKVADVQRGVMRRPVPTEEVPDSVDGSVGPEEHVLRNDQAAQVWSLMDKLSPQHREILTLRIAVGMSAEETAQALGMTAGAVRVAQHRALGRLRDMVKAGAEGLS</sequence>
<dbReference type="CDD" id="cd06171">
    <property type="entry name" value="Sigma70_r4"/>
    <property type="match status" value="1"/>
</dbReference>
<reference evidence="9" key="1">
    <citation type="submission" date="2015-03" db="EMBL/GenBank/DDBJ databases">
        <title>Luteipulveratus halotolerans sp. nov., a novel actinobacterium (Dermacoccaceae) from Sarawak, Malaysia.</title>
        <authorList>
            <person name="Juboi H."/>
            <person name="Basik A."/>
            <person name="Shamsul S.S."/>
            <person name="Arnold P."/>
            <person name="Schmitt E.K."/>
            <person name="Sanglier J.-J."/>
            <person name="Yeo T."/>
        </authorList>
    </citation>
    <scope>NUCLEOTIDE SEQUENCE [LARGE SCALE GENOMIC DNA]</scope>
    <source>
        <strain evidence="9">C296001</strain>
    </source>
</reference>
<dbReference type="RefSeq" id="WP_050670325.1">
    <property type="nucleotide sequence ID" value="NZ_LAIR01000002.1"/>
</dbReference>
<comment type="similarity">
    <text evidence="1">Belongs to the sigma-70 factor family. ECF subfamily.</text>
</comment>
<dbReference type="InterPro" id="IPR007627">
    <property type="entry name" value="RNA_pol_sigma70_r2"/>
</dbReference>
<dbReference type="Pfam" id="PF04545">
    <property type="entry name" value="Sigma70_r4"/>
    <property type="match status" value="1"/>
</dbReference>
<dbReference type="SUPFAM" id="SSF88659">
    <property type="entry name" value="Sigma3 and sigma4 domains of RNA polymerase sigma factors"/>
    <property type="match status" value="1"/>
</dbReference>
<dbReference type="PANTHER" id="PTHR43133:SF58">
    <property type="entry name" value="ECF RNA POLYMERASE SIGMA FACTOR SIGD"/>
    <property type="match status" value="1"/>
</dbReference>
<dbReference type="InterPro" id="IPR013324">
    <property type="entry name" value="RNA_pol_sigma_r3/r4-like"/>
</dbReference>
<evidence type="ECO:0000259" key="6">
    <source>
        <dbReference type="Pfam" id="PF04542"/>
    </source>
</evidence>
<evidence type="ECO:0000256" key="3">
    <source>
        <dbReference type="ARBA" id="ARBA00023082"/>
    </source>
</evidence>
<dbReference type="InterPro" id="IPR014284">
    <property type="entry name" value="RNA_pol_sigma-70_dom"/>
</dbReference>
<evidence type="ECO:0000259" key="7">
    <source>
        <dbReference type="Pfam" id="PF04545"/>
    </source>
</evidence>
<dbReference type="InterPro" id="IPR039425">
    <property type="entry name" value="RNA_pol_sigma-70-like"/>
</dbReference>
<dbReference type="PANTHER" id="PTHR43133">
    <property type="entry name" value="RNA POLYMERASE ECF-TYPE SIGMA FACTO"/>
    <property type="match status" value="1"/>
</dbReference>
<protein>
    <submittedName>
        <fullName evidence="8">RNA polymerase sigma factor</fullName>
    </submittedName>
</protein>
<evidence type="ECO:0000256" key="2">
    <source>
        <dbReference type="ARBA" id="ARBA00023015"/>
    </source>
</evidence>
<name>A0A0L6CJF6_9MICO</name>